<dbReference type="EMBL" id="UETC01000008">
    <property type="protein sequence ID" value="SSA48808.1"/>
    <property type="molecule type" value="Genomic_DNA"/>
</dbReference>
<dbReference type="RefSeq" id="WP_109565288.1">
    <property type="nucleotide sequence ID" value="NZ_QGDJ01000008.1"/>
</dbReference>
<dbReference type="Proteomes" id="UP000251571">
    <property type="component" value="Unassembled WGS sequence"/>
</dbReference>
<sequence length="319" mass="35358">MFAQPVTDTLVLAIEDVPPDEWRFHYISYEPTEHHSFDTPNGGDVISAAVNPENLAAWMLADGTLFAVSHELQSAIILPLPRERMPFFDVTRLDGRYFVTGAAANIWAFDMAEGAWSPITAPAPQPDLPDQGRDESDEAYARRVVMARSAHLQAHPDMYHSFKVGDDLYFVGALGRVFRLRDGALDGDWLDGGDRLFHGFAHEDEAILVGNDPGVAVYRGTLDSGFERIWQSDETALHRMAFFGGAHYVGAGLDLSYDGPCLNVLNGDELVPVVTGCEREPGHLRHLMVTGEVLWAIDLEGIFRFTKGKWTLTELEDLA</sequence>
<evidence type="ECO:0000313" key="1">
    <source>
        <dbReference type="EMBL" id="PWJ16571.1"/>
    </source>
</evidence>
<protein>
    <submittedName>
        <fullName evidence="2">Uncharacterized protein</fullName>
    </submittedName>
</protein>
<dbReference type="SUPFAM" id="SSF63825">
    <property type="entry name" value="YWTD domain"/>
    <property type="match status" value="1"/>
</dbReference>
<organism evidence="2 4">
    <name type="scientific">Jannaschia seohaensis</name>
    <dbReference type="NCBI Taxonomy" id="475081"/>
    <lineage>
        <taxon>Bacteria</taxon>
        <taxon>Pseudomonadati</taxon>
        <taxon>Pseudomonadota</taxon>
        <taxon>Alphaproteobacteria</taxon>
        <taxon>Rhodobacterales</taxon>
        <taxon>Roseobacteraceae</taxon>
        <taxon>Jannaschia</taxon>
    </lineage>
</organism>
<evidence type="ECO:0000313" key="2">
    <source>
        <dbReference type="EMBL" id="SSA48808.1"/>
    </source>
</evidence>
<name>A0A2Y9B024_9RHOB</name>
<reference evidence="1 3" key="2">
    <citation type="submission" date="2018-03" db="EMBL/GenBank/DDBJ databases">
        <title>Genomic Encyclopedia of Archaeal and Bacterial Type Strains, Phase II (KMG-II): from individual species to whole genera.</title>
        <authorList>
            <person name="Goeker M."/>
        </authorList>
    </citation>
    <scope>NUCLEOTIDE SEQUENCE [LARGE SCALE GENOMIC DNA]</scope>
    <source>
        <strain evidence="1 3">DSM 25227</strain>
    </source>
</reference>
<dbReference type="AlphaFoldDB" id="A0A2Y9B024"/>
<keyword evidence="3" id="KW-1185">Reference proteome</keyword>
<accession>A0A2Y9B024</accession>
<dbReference type="Proteomes" id="UP000245839">
    <property type="component" value="Unassembled WGS sequence"/>
</dbReference>
<evidence type="ECO:0000313" key="3">
    <source>
        <dbReference type="Proteomes" id="UP000245839"/>
    </source>
</evidence>
<gene>
    <name evidence="1" type="ORF">BCF38_10885</name>
    <name evidence="2" type="ORF">SAMN05421539_10885</name>
</gene>
<evidence type="ECO:0000313" key="4">
    <source>
        <dbReference type="Proteomes" id="UP000251571"/>
    </source>
</evidence>
<dbReference type="OrthoDB" id="7845637at2"/>
<dbReference type="EMBL" id="QGDJ01000008">
    <property type="protein sequence ID" value="PWJ16571.1"/>
    <property type="molecule type" value="Genomic_DNA"/>
</dbReference>
<proteinExistence type="predicted"/>
<reference evidence="2 4" key="1">
    <citation type="submission" date="2016-10" db="EMBL/GenBank/DDBJ databases">
        <authorList>
            <person name="Cai Z."/>
        </authorList>
    </citation>
    <scope>NUCLEOTIDE SEQUENCE [LARGE SCALE GENOMIC DNA]</scope>
    <source>
        <strain evidence="2 4">DSM 25227</strain>
    </source>
</reference>